<feature type="domain" description="Response regulatory" evidence="2">
    <location>
        <begin position="4"/>
        <end position="119"/>
    </location>
</feature>
<protein>
    <submittedName>
        <fullName evidence="6">Bifunctional diguanylate cyclase/phosphodiesterase</fullName>
    </submittedName>
</protein>
<dbReference type="InterPro" id="IPR001789">
    <property type="entry name" value="Sig_transdc_resp-reg_receiver"/>
</dbReference>
<reference evidence="6 7" key="1">
    <citation type="submission" date="2024-09" db="EMBL/GenBank/DDBJ databases">
        <authorList>
            <person name="Sun Q."/>
            <person name="Mori K."/>
        </authorList>
    </citation>
    <scope>NUCLEOTIDE SEQUENCE [LARGE SCALE GENOMIC DNA]</scope>
    <source>
        <strain evidence="6 7">KCTC 23315</strain>
    </source>
</reference>
<dbReference type="Gene3D" id="3.30.450.20">
    <property type="entry name" value="PAS domain"/>
    <property type="match status" value="1"/>
</dbReference>
<feature type="modified residue" description="4-aspartylphosphate" evidence="1">
    <location>
        <position position="53"/>
    </location>
</feature>
<dbReference type="Gene3D" id="3.30.70.270">
    <property type="match status" value="1"/>
</dbReference>
<dbReference type="Gene3D" id="3.40.50.2300">
    <property type="match status" value="1"/>
</dbReference>
<evidence type="ECO:0000256" key="1">
    <source>
        <dbReference type="PROSITE-ProRule" id="PRU00169"/>
    </source>
</evidence>
<gene>
    <name evidence="6" type="ORF">ACFFJP_07385</name>
</gene>
<evidence type="ECO:0000259" key="4">
    <source>
        <dbReference type="PROSITE" id="PS50883"/>
    </source>
</evidence>
<keyword evidence="7" id="KW-1185">Reference proteome</keyword>
<dbReference type="Gene3D" id="3.20.20.450">
    <property type="entry name" value="EAL domain"/>
    <property type="match status" value="1"/>
</dbReference>
<dbReference type="InterPro" id="IPR000160">
    <property type="entry name" value="GGDEF_dom"/>
</dbReference>
<evidence type="ECO:0000313" key="6">
    <source>
        <dbReference type="EMBL" id="MFC0048110.1"/>
    </source>
</evidence>
<dbReference type="InterPro" id="IPR000014">
    <property type="entry name" value="PAS"/>
</dbReference>
<dbReference type="SUPFAM" id="SSF55073">
    <property type="entry name" value="Nucleotide cyclase"/>
    <property type="match status" value="1"/>
</dbReference>
<dbReference type="PROSITE" id="PS50110">
    <property type="entry name" value="RESPONSE_REGULATORY"/>
    <property type="match status" value="1"/>
</dbReference>
<dbReference type="SMART" id="SM00091">
    <property type="entry name" value="PAS"/>
    <property type="match status" value="1"/>
</dbReference>
<dbReference type="InterPro" id="IPR011006">
    <property type="entry name" value="CheY-like_superfamily"/>
</dbReference>
<dbReference type="PANTHER" id="PTHR33121:SF79">
    <property type="entry name" value="CYCLIC DI-GMP PHOSPHODIESTERASE PDED-RELATED"/>
    <property type="match status" value="1"/>
</dbReference>
<dbReference type="EMBL" id="JBHLXP010000001">
    <property type="protein sequence ID" value="MFC0048110.1"/>
    <property type="molecule type" value="Genomic_DNA"/>
</dbReference>
<dbReference type="CDD" id="cd01948">
    <property type="entry name" value="EAL"/>
    <property type="match status" value="1"/>
</dbReference>
<feature type="domain" description="EAL" evidence="4">
    <location>
        <begin position="401"/>
        <end position="655"/>
    </location>
</feature>
<dbReference type="PROSITE" id="PS50112">
    <property type="entry name" value="PAS"/>
    <property type="match status" value="1"/>
</dbReference>
<feature type="domain" description="GGDEF" evidence="5">
    <location>
        <begin position="259"/>
        <end position="392"/>
    </location>
</feature>
<dbReference type="SUPFAM" id="SSF55785">
    <property type="entry name" value="PYP-like sensor domain (PAS domain)"/>
    <property type="match status" value="1"/>
</dbReference>
<dbReference type="PANTHER" id="PTHR33121">
    <property type="entry name" value="CYCLIC DI-GMP PHOSPHODIESTERASE PDEF"/>
    <property type="match status" value="1"/>
</dbReference>
<dbReference type="CDD" id="cd17569">
    <property type="entry name" value="REC_HupR-like"/>
    <property type="match status" value="1"/>
</dbReference>
<dbReference type="SMART" id="SM00448">
    <property type="entry name" value="REC"/>
    <property type="match status" value="1"/>
</dbReference>
<dbReference type="Pfam" id="PF00990">
    <property type="entry name" value="GGDEF"/>
    <property type="match status" value="1"/>
</dbReference>
<dbReference type="InterPro" id="IPR035965">
    <property type="entry name" value="PAS-like_dom_sf"/>
</dbReference>
<dbReference type="InterPro" id="IPR029787">
    <property type="entry name" value="Nucleotide_cyclase"/>
</dbReference>
<proteinExistence type="predicted"/>
<dbReference type="Pfam" id="PF00072">
    <property type="entry name" value="Response_reg"/>
    <property type="match status" value="1"/>
</dbReference>
<dbReference type="PROSITE" id="PS50887">
    <property type="entry name" value="GGDEF"/>
    <property type="match status" value="1"/>
</dbReference>
<dbReference type="SMART" id="SM00267">
    <property type="entry name" value="GGDEF"/>
    <property type="match status" value="1"/>
</dbReference>
<feature type="domain" description="PAS" evidence="3">
    <location>
        <begin position="127"/>
        <end position="196"/>
    </location>
</feature>
<dbReference type="Proteomes" id="UP001589813">
    <property type="component" value="Unassembled WGS sequence"/>
</dbReference>
<evidence type="ECO:0000259" key="2">
    <source>
        <dbReference type="PROSITE" id="PS50110"/>
    </source>
</evidence>
<dbReference type="InterPro" id="IPR035919">
    <property type="entry name" value="EAL_sf"/>
</dbReference>
<evidence type="ECO:0000259" key="5">
    <source>
        <dbReference type="PROSITE" id="PS50887"/>
    </source>
</evidence>
<sequence length="666" mass="74375">MAKTILLVDDEPAILRALQRTLQRAGYRVLLAEHGVQALSLLSTEQVALVISDFRMPDMNGAELLQQVRLQFPSTIGLILSAYADREALLACLNSGAAWRFMEKPWEDTQLLKDITAALSERDRRQAEQQRTNLLLSSNEALLELSATGQVLRFNNAASQVLGLQPSELRGQVLSALFVDINPIELAGFFHKKDHDIQLRGIHGDYFSFSHRISDLHHYLLKVTLVQPLSDQVFCGVNELLNADDVRSQIEDLLSSGQNDFAVVALMLPDFALYSDSLPQQQLDELIEQTGLALKTQMPPKALLGYVAADKFLLVLHGSGQESQLQLLIEQCLQPFRQPLVLSFNRVQLAFCVGYAVSPADGTTARQLLQHADVACRHNLANPAGFYLRFEAEMVTQKRQHFEISNSLYAALEGQEFTLCYQPKIRLSDGFCDSAEALIRWHHPTYGAISPAVFIPIAEQDGQIQAIGDWVLQHALRQLHSWRAQGLSLAHLAINLSGRQLTDDRLAERIAGCLSSLGLQADTLELEVTETFLMADIDASSRLLSSLHQLGCQLAMDDFGTGYSSLAYLAKLPVNKLKLDRSLLLDLEDSPQCASMIRHMIRMAHELGMQVVAEGIESVNQVLLLREMQCDYIQGYVFSKPLSSLEFGRFLTAQPIRQQWEEYLNV</sequence>
<keyword evidence="1" id="KW-0597">Phosphoprotein</keyword>
<evidence type="ECO:0000313" key="7">
    <source>
        <dbReference type="Proteomes" id="UP001589813"/>
    </source>
</evidence>
<dbReference type="SMART" id="SM00052">
    <property type="entry name" value="EAL"/>
    <property type="match status" value="1"/>
</dbReference>
<organism evidence="6 7">
    <name type="scientific">Rheinheimera tilapiae</name>
    <dbReference type="NCBI Taxonomy" id="875043"/>
    <lineage>
        <taxon>Bacteria</taxon>
        <taxon>Pseudomonadati</taxon>
        <taxon>Pseudomonadota</taxon>
        <taxon>Gammaproteobacteria</taxon>
        <taxon>Chromatiales</taxon>
        <taxon>Chromatiaceae</taxon>
        <taxon>Rheinheimera</taxon>
    </lineage>
</organism>
<dbReference type="InterPro" id="IPR001633">
    <property type="entry name" value="EAL_dom"/>
</dbReference>
<dbReference type="CDD" id="cd00130">
    <property type="entry name" value="PAS"/>
    <property type="match status" value="1"/>
</dbReference>
<dbReference type="SUPFAM" id="SSF52172">
    <property type="entry name" value="CheY-like"/>
    <property type="match status" value="1"/>
</dbReference>
<dbReference type="Pfam" id="PF00563">
    <property type="entry name" value="EAL"/>
    <property type="match status" value="1"/>
</dbReference>
<name>A0ABV6BB59_9GAMM</name>
<dbReference type="InterPro" id="IPR050706">
    <property type="entry name" value="Cyclic-di-GMP_PDE-like"/>
</dbReference>
<dbReference type="PROSITE" id="PS50883">
    <property type="entry name" value="EAL"/>
    <property type="match status" value="1"/>
</dbReference>
<evidence type="ECO:0000259" key="3">
    <source>
        <dbReference type="PROSITE" id="PS50112"/>
    </source>
</evidence>
<accession>A0ABV6BB59</accession>
<comment type="caution">
    <text evidence="6">The sequence shown here is derived from an EMBL/GenBank/DDBJ whole genome shotgun (WGS) entry which is preliminary data.</text>
</comment>
<dbReference type="SUPFAM" id="SSF141868">
    <property type="entry name" value="EAL domain-like"/>
    <property type="match status" value="1"/>
</dbReference>
<dbReference type="RefSeq" id="WP_377241989.1">
    <property type="nucleotide sequence ID" value="NZ_JBHLXP010000001.1"/>
</dbReference>
<dbReference type="InterPro" id="IPR043128">
    <property type="entry name" value="Rev_trsase/Diguanyl_cyclase"/>
</dbReference>